<dbReference type="RefSeq" id="WP_229733646.1">
    <property type="nucleotide sequence ID" value="NZ_BMEV01000045.1"/>
</dbReference>
<protein>
    <submittedName>
        <fullName evidence="2">Uncharacterized protein</fullName>
    </submittedName>
</protein>
<comment type="caution">
    <text evidence="2">The sequence shown here is derived from an EMBL/GenBank/DDBJ whole genome shotgun (WGS) entry which is preliminary data.</text>
</comment>
<keyword evidence="1" id="KW-1133">Transmembrane helix</keyword>
<feature type="transmembrane region" description="Helical" evidence="1">
    <location>
        <begin position="62"/>
        <end position="79"/>
    </location>
</feature>
<proteinExistence type="predicted"/>
<sequence length="111" mass="12138">MRIAGIFIGVIAGLFSIGLWIILVFFNPYTVASPGKAAVNTFMMLVIPACLAIVASIMNKKYFLLIAFIWSLPISLYLALTPGIFALFIAPCIAYLICFLLMLFPKNNAAD</sequence>
<accession>A0A8J2TMF3</accession>
<evidence type="ECO:0000313" key="2">
    <source>
        <dbReference type="EMBL" id="GFZ81484.1"/>
    </source>
</evidence>
<keyword evidence="1" id="KW-0472">Membrane</keyword>
<dbReference type="EMBL" id="BMEV01000045">
    <property type="protein sequence ID" value="GFZ81484.1"/>
    <property type="molecule type" value="Genomic_DNA"/>
</dbReference>
<evidence type="ECO:0000313" key="3">
    <source>
        <dbReference type="Proteomes" id="UP000602050"/>
    </source>
</evidence>
<feature type="transmembrane region" description="Helical" evidence="1">
    <location>
        <begin position="38"/>
        <end position="55"/>
    </location>
</feature>
<dbReference type="AlphaFoldDB" id="A0A8J2TMF3"/>
<feature type="transmembrane region" description="Helical" evidence="1">
    <location>
        <begin position="7"/>
        <end position="26"/>
    </location>
</feature>
<keyword evidence="1" id="KW-0812">Transmembrane</keyword>
<evidence type="ECO:0000256" key="1">
    <source>
        <dbReference type="SAM" id="Phobius"/>
    </source>
</evidence>
<feature type="transmembrane region" description="Helical" evidence="1">
    <location>
        <begin position="85"/>
        <end position="104"/>
    </location>
</feature>
<reference evidence="2" key="2">
    <citation type="submission" date="2020-09" db="EMBL/GenBank/DDBJ databases">
        <authorList>
            <person name="Sun Q."/>
            <person name="Zhou Y."/>
        </authorList>
    </citation>
    <scope>NUCLEOTIDE SEQUENCE</scope>
    <source>
        <strain evidence="2">CGMCC 1.12360</strain>
    </source>
</reference>
<name>A0A8J2TMF3_9BACI</name>
<organism evidence="2 3">
    <name type="scientific">Compostibacillus humi</name>
    <dbReference type="NCBI Taxonomy" id="1245525"/>
    <lineage>
        <taxon>Bacteria</taxon>
        <taxon>Bacillati</taxon>
        <taxon>Bacillota</taxon>
        <taxon>Bacilli</taxon>
        <taxon>Bacillales</taxon>
        <taxon>Bacillaceae</taxon>
        <taxon>Compostibacillus</taxon>
    </lineage>
</organism>
<gene>
    <name evidence="2" type="ORF">GCM10010978_23010</name>
</gene>
<keyword evidence="3" id="KW-1185">Reference proteome</keyword>
<dbReference type="Proteomes" id="UP000602050">
    <property type="component" value="Unassembled WGS sequence"/>
</dbReference>
<reference evidence="2" key="1">
    <citation type="journal article" date="2014" name="Int. J. Syst. Evol. Microbiol.">
        <title>Complete genome sequence of Corynebacterium casei LMG S-19264T (=DSM 44701T), isolated from a smear-ripened cheese.</title>
        <authorList>
            <consortium name="US DOE Joint Genome Institute (JGI-PGF)"/>
            <person name="Walter F."/>
            <person name="Albersmeier A."/>
            <person name="Kalinowski J."/>
            <person name="Ruckert C."/>
        </authorList>
    </citation>
    <scope>NUCLEOTIDE SEQUENCE</scope>
    <source>
        <strain evidence="2">CGMCC 1.12360</strain>
    </source>
</reference>